<feature type="compositionally biased region" description="Basic and acidic residues" evidence="4">
    <location>
        <begin position="226"/>
        <end position="262"/>
    </location>
</feature>
<dbReference type="Gene3D" id="3.80.10.10">
    <property type="entry name" value="Ribonuclease Inhibitor"/>
    <property type="match status" value="2"/>
</dbReference>
<feature type="compositionally biased region" description="Polar residues" evidence="4">
    <location>
        <begin position="39"/>
        <end position="56"/>
    </location>
</feature>
<dbReference type="GO" id="GO:0005856">
    <property type="term" value="C:cytoskeleton"/>
    <property type="evidence" value="ECO:0007669"/>
    <property type="project" value="UniProtKB-SubCell"/>
</dbReference>
<evidence type="ECO:0000256" key="3">
    <source>
        <dbReference type="ARBA" id="ARBA00023212"/>
    </source>
</evidence>
<dbReference type="AlphaFoldDB" id="A0AAX6MG27"/>
<keyword evidence="6" id="KW-1185">Reference proteome</keyword>
<dbReference type="InterPro" id="IPR052410">
    <property type="entry name" value="DRC5"/>
</dbReference>
<dbReference type="PANTHER" id="PTHR24107:SF2">
    <property type="entry name" value="NLR FAMILY CARD DOMAIN CONTAINING 3"/>
    <property type="match status" value="1"/>
</dbReference>
<feature type="compositionally biased region" description="Polar residues" evidence="4">
    <location>
        <begin position="89"/>
        <end position="111"/>
    </location>
</feature>
<evidence type="ECO:0000256" key="2">
    <source>
        <dbReference type="ARBA" id="ARBA00022490"/>
    </source>
</evidence>
<feature type="region of interest" description="Disordered" evidence="4">
    <location>
        <begin position="226"/>
        <end position="368"/>
    </location>
</feature>
<evidence type="ECO:0000256" key="1">
    <source>
        <dbReference type="ARBA" id="ARBA00004245"/>
    </source>
</evidence>
<feature type="compositionally biased region" description="Basic and acidic residues" evidence="4">
    <location>
        <begin position="300"/>
        <end position="334"/>
    </location>
</feature>
<feature type="compositionally biased region" description="Polar residues" evidence="4">
    <location>
        <begin position="67"/>
        <end position="82"/>
    </location>
</feature>
<name>A0AAX6MG27_9PEZI</name>
<keyword evidence="3" id="KW-0206">Cytoskeleton</keyword>
<gene>
    <name evidence="5" type="ORF">Daesc_007938</name>
</gene>
<evidence type="ECO:0000313" key="5">
    <source>
        <dbReference type="EMBL" id="KAK6951403.1"/>
    </source>
</evidence>
<evidence type="ECO:0000313" key="6">
    <source>
        <dbReference type="Proteomes" id="UP001369815"/>
    </source>
</evidence>
<dbReference type="SUPFAM" id="SSF52047">
    <property type="entry name" value="RNI-like"/>
    <property type="match status" value="1"/>
</dbReference>
<protein>
    <recommendedName>
        <fullName evidence="7">RNI-like protein</fullName>
    </recommendedName>
</protein>
<comment type="subcellular location">
    <subcellularLocation>
        <location evidence="1">Cytoplasm</location>
        <location evidence="1">Cytoskeleton</location>
    </subcellularLocation>
</comment>
<dbReference type="InterPro" id="IPR032675">
    <property type="entry name" value="LRR_dom_sf"/>
</dbReference>
<feature type="region of interest" description="Disordered" evidence="4">
    <location>
        <begin position="1"/>
        <end position="151"/>
    </location>
</feature>
<feature type="compositionally biased region" description="Basic and acidic residues" evidence="4">
    <location>
        <begin position="274"/>
        <end position="283"/>
    </location>
</feature>
<comment type="caution">
    <text evidence="5">The sequence shown here is derived from an EMBL/GenBank/DDBJ whole genome shotgun (WGS) entry which is preliminary data.</text>
</comment>
<dbReference type="PANTHER" id="PTHR24107">
    <property type="entry name" value="YNEIN REGULATORY COMPLEX SUBUNIT 5"/>
    <property type="match status" value="1"/>
</dbReference>
<evidence type="ECO:0008006" key="7">
    <source>
        <dbReference type="Google" id="ProtNLM"/>
    </source>
</evidence>
<dbReference type="Proteomes" id="UP001369815">
    <property type="component" value="Unassembled WGS sequence"/>
</dbReference>
<proteinExistence type="predicted"/>
<organism evidence="5 6">
    <name type="scientific">Daldinia eschscholtzii</name>
    <dbReference type="NCBI Taxonomy" id="292717"/>
    <lineage>
        <taxon>Eukaryota</taxon>
        <taxon>Fungi</taxon>
        <taxon>Dikarya</taxon>
        <taxon>Ascomycota</taxon>
        <taxon>Pezizomycotina</taxon>
        <taxon>Sordariomycetes</taxon>
        <taxon>Xylariomycetidae</taxon>
        <taxon>Xylariales</taxon>
        <taxon>Hypoxylaceae</taxon>
        <taxon>Daldinia</taxon>
    </lineage>
</organism>
<reference evidence="5 6" key="1">
    <citation type="journal article" date="2024" name="Front Chem Biol">
        <title>Unveiling the potential of Daldinia eschscholtzii MFLUCC 19-0629 through bioactivity and bioinformatics studies for enhanced sustainable agriculture production.</title>
        <authorList>
            <person name="Brooks S."/>
            <person name="Weaver J.A."/>
            <person name="Klomchit A."/>
            <person name="Alharthi S.A."/>
            <person name="Onlamun T."/>
            <person name="Nurani R."/>
            <person name="Vong T.K."/>
            <person name="Alberti F."/>
            <person name="Greco C."/>
        </authorList>
    </citation>
    <scope>NUCLEOTIDE SEQUENCE [LARGE SCALE GENOMIC DNA]</scope>
    <source>
        <strain evidence="5">MFLUCC 19-0629</strain>
    </source>
</reference>
<feature type="compositionally biased region" description="Polar residues" evidence="4">
    <location>
        <begin position="9"/>
        <end position="24"/>
    </location>
</feature>
<accession>A0AAX6MG27</accession>
<evidence type="ECO:0000256" key="4">
    <source>
        <dbReference type="SAM" id="MobiDB-lite"/>
    </source>
</evidence>
<keyword evidence="2" id="KW-0963">Cytoplasm</keyword>
<feature type="compositionally biased region" description="Polar residues" evidence="4">
    <location>
        <begin position="356"/>
        <end position="368"/>
    </location>
</feature>
<dbReference type="EMBL" id="JBANMG010000007">
    <property type="protein sequence ID" value="KAK6951403.1"/>
    <property type="molecule type" value="Genomic_DNA"/>
</dbReference>
<sequence length="700" mass="76492">MDRLMAPGNSDNWNNHGTNWNSSNHVEESNRPKPPTPSKPNGRTDSPSPSIAQPTATKPIPLRTGRTRSQSVEGSQGQNGTPPQRRGSWFSNISSKFSTSPANGNTTSPAGTKSDVDEVTPLPKITPNKNAVLPHASRQTGDAPYIPAPPKTNQPGFLGVLRRLSSSNSAIAPGSRASHGLVERKVLNIDKHRERCRVNELCQAKLRRVAFCVDVEIAPMPKYVDEEPASKKPADKTQKKKMTEKGEGEALKNPKALEEQKENIGVVKATGETLPKEPEKEGTEVTNGDPKGNAATDNDGPVKEKETTRKKEKKKKSEAERKAKKEQKRREALEKGTIPMELYIDSDTSTDEVSIRSGTQKTQLAPTTNPGRIYRRCCQLRETDILTKITLQLPKTTESCPNGIVEKLDLTGYFMSLPDLVTLGDFLAVVPVKEVILENCGLTDEGVRVILAGLLAARKTPSTRHRRCCTKPADLTEQGGVVERLVLKNNNKITVEGWKHICLFIHMCHSIKYLDISSLPFPTPVEPTKTPISHHFHHSAGQNTPAPIDLSLLLSRAIGERLAGPELELLNIGSIGLTANQLGAIIDGILKSGVKRLGLANNNLDAQGAQHVARYLRNAKCEGIDLGGNDLRDHIADIAAAFDENDELWAMSLANCNLIPASLCKILPKLAKLPNFKFLDLSHNRALFESEPNAMGLLRK</sequence>
<dbReference type="SMART" id="SM00368">
    <property type="entry name" value="LRR_RI"/>
    <property type="match status" value="3"/>
</dbReference>